<dbReference type="SUPFAM" id="SSF53254">
    <property type="entry name" value="Phosphoglycerate mutase-like"/>
    <property type="match status" value="1"/>
</dbReference>
<dbReference type="EMBL" id="CAEZZE010000023">
    <property type="protein sequence ID" value="CAB4745072.1"/>
    <property type="molecule type" value="Genomic_DNA"/>
</dbReference>
<sequence length="174" mass="19094">MERCSQTISPWLHSKYSKGVGEYRLEDNLNEVDYGLWSGRKLSKLSKDPLWKVIQSMPSKVQFPEGERIKAAQKRALTSIHEAHAKKKSGSYLFVSHGDIIKSTIAALIGLPLDSFQNLIVNPASLTVIDFDGNSGRLLSYNDTHSCIAPLLATKKVGKSLIGGGSGVLKGRKR</sequence>
<dbReference type="AlphaFoldDB" id="A0A6J6TCD8"/>
<accession>A0A6J6TCD8</accession>
<evidence type="ECO:0000313" key="1">
    <source>
        <dbReference type="EMBL" id="CAB4745072.1"/>
    </source>
</evidence>
<dbReference type="InterPro" id="IPR013078">
    <property type="entry name" value="His_Pase_superF_clade-1"/>
</dbReference>
<protein>
    <submittedName>
        <fullName evidence="1">Unannotated protein</fullName>
    </submittedName>
</protein>
<dbReference type="Pfam" id="PF00300">
    <property type="entry name" value="His_Phos_1"/>
    <property type="match status" value="1"/>
</dbReference>
<dbReference type="Gene3D" id="3.40.50.1240">
    <property type="entry name" value="Phosphoglycerate mutase-like"/>
    <property type="match status" value="1"/>
</dbReference>
<dbReference type="InterPro" id="IPR029033">
    <property type="entry name" value="His_PPase_superfam"/>
</dbReference>
<reference evidence="1" key="1">
    <citation type="submission" date="2020-05" db="EMBL/GenBank/DDBJ databases">
        <authorList>
            <person name="Chiriac C."/>
            <person name="Salcher M."/>
            <person name="Ghai R."/>
            <person name="Kavagutti S V."/>
        </authorList>
    </citation>
    <scope>NUCLEOTIDE SEQUENCE</scope>
</reference>
<gene>
    <name evidence="1" type="ORF">UFOPK2827_00238</name>
</gene>
<proteinExistence type="predicted"/>
<name>A0A6J6TCD8_9ZZZZ</name>
<organism evidence="1">
    <name type="scientific">freshwater metagenome</name>
    <dbReference type="NCBI Taxonomy" id="449393"/>
    <lineage>
        <taxon>unclassified sequences</taxon>
        <taxon>metagenomes</taxon>
        <taxon>ecological metagenomes</taxon>
    </lineage>
</organism>